<evidence type="ECO:0000313" key="2">
    <source>
        <dbReference type="Proteomes" id="UP001054945"/>
    </source>
</evidence>
<gene>
    <name evidence="1" type="ORF">CEXT_586921</name>
</gene>
<proteinExistence type="predicted"/>
<reference evidence="1 2" key="1">
    <citation type="submission" date="2021-06" db="EMBL/GenBank/DDBJ databases">
        <title>Caerostris extrusa draft genome.</title>
        <authorList>
            <person name="Kono N."/>
            <person name="Arakawa K."/>
        </authorList>
    </citation>
    <scope>NUCLEOTIDE SEQUENCE [LARGE SCALE GENOMIC DNA]</scope>
</reference>
<protein>
    <submittedName>
        <fullName evidence="1">Uncharacterized protein</fullName>
    </submittedName>
</protein>
<organism evidence="1 2">
    <name type="scientific">Caerostris extrusa</name>
    <name type="common">Bark spider</name>
    <name type="synonym">Caerostris bankana</name>
    <dbReference type="NCBI Taxonomy" id="172846"/>
    <lineage>
        <taxon>Eukaryota</taxon>
        <taxon>Metazoa</taxon>
        <taxon>Ecdysozoa</taxon>
        <taxon>Arthropoda</taxon>
        <taxon>Chelicerata</taxon>
        <taxon>Arachnida</taxon>
        <taxon>Araneae</taxon>
        <taxon>Araneomorphae</taxon>
        <taxon>Entelegynae</taxon>
        <taxon>Araneoidea</taxon>
        <taxon>Araneidae</taxon>
        <taxon>Caerostris</taxon>
    </lineage>
</organism>
<name>A0AAV4VRN7_CAEEX</name>
<accession>A0AAV4VRN7</accession>
<dbReference type="PROSITE" id="PS51257">
    <property type="entry name" value="PROKAR_LIPOPROTEIN"/>
    <property type="match status" value="1"/>
</dbReference>
<comment type="caution">
    <text evidence="1">The sequence shown here is derived from an EMBL/GenBank/DDBJ whole genome shotgun (WGS) entry which is preliminary data.</text>
</comment>
<dbReference type="AlphaFoldDB" id="A0AAV4VRN7"/>
<keyword evidence="2" id="KW-1185">Reference proteome</keyword>
<dbReference type="EMBL" id="BPLR01015018">
    <property type="protein sequence ID" value="GIY72992.1"/>
    <property type="molecule type" value="Genomic_DNA"/>
</dbReference>
<dbReference type="Proteomes" id="UP001054945">
    <property type="component" value="Unassembled WGS sequence"/>
</dbReference>
<evidence type="ECO:0000313" key="1">
    <source>
        <dbReference type="EMBL" id="GIY72992.1"/>
    </source>
</evidence>
<sequence>MIRDCPENCLLIDRLIDNTTTVGILTGCVSITFNKGGGKTWVKTATSSSCKIKLQTLTCILSDHVYKIRYEKIREDTIREDTIREEYDTTRELLFMNGGPRLIDNRTTVGIWTDTSL</sequence>